<dbReference type="OrthoDB" id="5342753at2"/>
<keyword evidence="4" id="KW-0597">Phosphoprotein</keyword>
<dbReference type="InterPro" id="IPR000700">
    <property type="entry name" value="PAS-assoc_C"/>
</dbReference>
<feature type="transmembrane region" description="Helical" evidence="14">
    <location>
        <begin position="21"/>
        <end position="43"/>
    </location>
</feature>
<gene>
    <name evidence="17" type="ORF">A176_006655</name>
</gene>
<dbReference type="FunFam" id="3.30.565.10:FF:000006">
    <property type="entry name" value="Sensor histidine kinase WalK"/>
    <property type="match status" value="1"/>
</dbReference>
<feature type="compositionally biased region" description="Pro residues" evidence="13">
    <location>
        <begin position="658"/>
        <end position="669"/>
    </location>
</feature>
<dbReference type="Pfam" id="PF02518">
    <property type="entry name" value="HATPase_c"/>
    <property type="match status" value="1"/>
</dbReference>
<dbReference type="STRING" id="1297742.A176_006655"/>
<accession>A0A0H4X717</accession>
<evidence type="ECO:0000256" key="6">
    <source>
        <dbReference type="ARBA" id="ARBA00022692"/>
    </source>
</evidence>
<evidence type="ECO:0000259" key="16">
    <source>
        <dbReference type="PROSITE" id="PS50113"/>
    </source>
</evidence>
<keyword evidence="10 14" id="KW-1133">Transmembrane helix</keyword>
<dbReference type="InterPro" id="IPR013767">
    <property type="entry name" value="PAS_fold"/>
</dbReference>
<dbReference type="SUPFAM" id="SSF47384">
    <property type="entry name" value="Homodimeric domain of signal transducing histidine kinase"/>
    <property type="match status" value="1"/>
</dbReference>
<evidence type="ECO:0000313" key="18">
    <source>
        <dbReference type="Proteomes" id="UP000009026"/>
    </source>
</evidence>
<dbReference type="PANTHER" id="PTHR42878:SF7">
    <property type="entry name" value="SENSOR HISTIDINE KINASE GLRK"/>
    <property type="match status" value="1"/>
</dbReference>
<evidence type="ECO:0000256" key="12">
    <source>
        <dbReference type="ARBA" id="ARBA00023136"/>
    </source>
</evidence>
<dbReference type="InterPro" id="IPR003661">
    <property type="entry name" value="HisK_dim/P_dom"/>
</dbReference>
<dbReference type="SMART" id="SM00086">
    <property type="entry name" value="PAC"/>
    <property type="match status" value="1"/>
</dbReference>
<evidence type="ECO:0000256" key="9">
    <source>
        <dbReference type="ARBA" id="ARBA00022840"/>
    </source>
</evidence>
<dbReference type="GO" id="GO:0016020">
    <property type="term" value="C:membrane"/>
    <property type="evidence" value="ECO:0007669"/>
    <property type="project" value="UniProtKB-SubCell"/>
</dbReference>
<keyword evidence="11" id="KW-0902">Two-component regulatory system</keyword>
<dbReference type="InterPro" id="IPR035965">
    <property type="entry name" value="PAS-like_dom_sf"/>
</dbReference>
<dbReference type="InterPro" id="IPR005467">
    <property type="entry name" value="His_kinase_dom"/>
</dbReference>
<feature type="region of interest" description="Disordered" evidence="13">
    <location>
        <begin position="651"/>
        <end position="700"/>
    </location>
</feature>
<dbReference type="GO" id="GO:0030295">
    <property type="term" value="F:protein kinase activator activity"/>
    <property type="evidence" value="ECO:0007669"/>
    <property type="project" value="TreeGrafter"/>
</dbReference>
<keyword evidence="7" id="KW-0547">Nucleotide-binding</keyword>
<dbReference type="PROSITE" id="PS50109">
    <property type="entry name" value="HIS_KIN"/>
    <property type="match status" value="1"/>
</dbReference>
<evidence type="ECO:0000313" key="17">
    <source>
        <dbReference type="EMBL" id="AKQ69743.1"/>
    </source>
</evidence>
<evidence type="ECO:0000256" key="5">
    <source>
        <dbReference type="ARBA" id="ARBA00022679"/>
    </source>
</evidence>
<dbReference type="Proteomes" id="UP000009026">
    <property type="component" value="Chromosome"/>
</dbReference>
<keyword evidence="18" id="KW-1185">Reference proteome</keyword>
<dbReference type="PRINTS" id="PR00344">
    <property type="entry name" value="BCTRLSENSOR"/>
</dbReference>
<keyword evidence="6 14" id="KW-0812">Transmembrane</keyword>
<dbReference type="SMART" id="SM00387">
    <property type="entry name" value="HATPase_c"/>
    <property type="match status" value="1"/>
</dbReference>
<evidence type="ECO:0000256" key="13">
    <source>
        <dbReference type="SAM" id="MobiDB-lite"/>
    </source>
</evidence>
<dbReference type="GO" id="GO:0000155">
    <property type="term" value="F:phosphorelay sensor kinase activity"/>
    <property type="evidence" value="ECO:0007669"/>
    <property type="project" value="InterPro"/>
</dbReference>
<feature type="transmembrane region" description="Helical" evidence="14">
    <location>
        <begin position="90"/>
        <end position="108"/>
    </location>
</feature>
<dbReference type="PANTHER" id="PTHR42878">
    <property type="entry name" value="TWO-COMPONENT HISTIDINE KINASE"/>
    <property type="match status" value="1"/>
</dbReference>
<dbReference type="InterPro" id="IPR000014">
    <property type="entry name" value="PAS"/>
</dbReference>
<dbReference type="SMART" id="SM00388">
    <property type="entry name" value="HisKA"/>
    <property type="match status" value="1"/>
</dbReference>
<keyword evidence="5" id="KW-0808">Transferase</keyword>
<dbReference type="AlphaFoldDB" id="A0A0H4X717"/>
<name>A0A0H4X717_9BACT</name>
<evidence type="ECO:0000256" key="2">
    <source>
        <dbReference type="ARBA" id="ARBA00004141"/>
    </source>
</evidence>
<feature type="transmembrane region" description="Helical" evidence="14">
    <location>
        <begin position="55"/>
        <end position="78"/>
    </location>
</feature>
<comment type="catalytic activity">
    <reaction evidence="1">
        <text>ATP + protein L-histidine = ADP + protein N-phospho-L-histidine.</text>
        <dbReference type="EC" id="2.7.13.3"/>
    </reaction>
</comment>
<dbReference type="SUPFAM" id="SSF55785">
    <property type="entry name" value="PYP-like sensor domain (PAS domain)"/>
    <property type="match status" value="1"/>
</dbReference>
<dbReference type="GO" id="GO:0007234">
    <property type="term" value="P:osmosensory signaling via phosphorelay pathway"/>
    <property type="evidence" value="ECO:0007669"/>
    <property type="project" value="TreeGrafter"/>
</dbReference>
<dbReference type="NCBIfam" id="TIGR00229">
    <property type="entry name" value="sensory_box"/>
    <property type="match status" value="1"/>
</dbReference>
<proteinExistence type="predicted"/>
<sequence>MRSWGDATMNAYWRPQRRSAAMARGMSWLAALGAPLVGILYLLGWALDMEMLRPGVAGIPMTPVTGIAMVFGGTALGLRLVARPFRHREPLAIACALVAMVIGALNLLREVTGWDAGLERLVIHLLGEHTSSLPRPSPLTATCTMLLGLALLLLNNLRLVRLRDTLVVLSLVSSTLGLNGLLMGPLLIVGTLPFLAERSMGLPTALTMTLLGVGTLCARPEQGLVSRITRDSLGGFVARRLVPMALLGPSLLGMVLMVLRDTEAINMEAKLPIFATLVSVGGAALVLLSARALDAIEARRLQASLELEASEARYRGLLNHTPVGILFAEPGKDTLVANPVAEAMLGSTPHGTEQTGYHPPLLTAEGHLVRTEDRPIVRAMTTGRLVGPEEYLIEQPHGRRLPVLVTAAPVHGFNGSVRGVVCTLQDVTTRHELDQLREEYVSLISHDLRNPLHTIGLRVGLLRRALRERKLEQEETMTESIQRSVTWMSAMIEELLEGSRLESQRETLRREPRDLVRFLDDVMERDVPPDARERFHLEVQGALPPVWVDAARLERVVANLLSNAAKYSPDGGPITVRAQLQKGQVVVSVKDQGPGLTEEDAAHVFDKYYRTRKGGTVDVKGLGLGLYICRLIIEAHGGRIWVESAPGQGSTFSFSLPVEPPGEPPPPPRAPDDRDPAAGDGSALSASPSRAGASPLPSRS</sequence>
<dbReference type="GO" id="GO:0006355">
    <property type="term" value="P:regulation of DNA-templated transcription"/>
    <property type="evidence" value="ECO:0007669"/>
    <property type="project" value="InterPro"/>
</dbReference>
<feature type="transmembrane region" description="Helical" evidence="14">
    <location>
        <begin position="166"/>
        <end position="188"/>
    </location>
</feature>
<dbReference type="Pfam" id="PF00512">
    <property type="entry name" value="HisKA"/>
    <property type="match status" value="1"/>
</dbReference>
<dbReference type="CDD" id="cd00075">
    <property type="entry name" value="HATPase"/>
    <property type="match status" value="1"/>
</dbReference>
<dbReference type="Gene3D" id="3.30.450.20">
    <property type="entry name" value="PAS domain"/>
    <property type="match status" value="1"/>
</dbReference>
<feature type="domain" description="PAC" evidence="16">
    <location>
        <begin position="387"/>
        <end position="439"/>
    </location>
</feature>
<evidence type="ECO:0000256" key="14">
    <source>
        <dbReference type="SAM" id="Phobius"/>
    </source>
</evidence>
<dbReference type="eggNOG" id="COG5002">
    <property type="taxonomic scope" value="Bacteria"/>
</dbReference>
<feature type="transmembrane region" description="Helical" evidence="14">
    <location>
        <begin position="136"/>
        <end position="154"/>
    </location>
</feature>
<dbReference type="Gene3D" id="1.10.287.130">
    <property type="match status" value="1"/>
</dbReference>
<keyword evidence="9" id="KW-0067">ATP-binding</keyword>
<dbReference type="GO" id="GO:0000156">
    <property type="term" value="F:phosphorelay response regulator activity"/>
    <property type="evidence" value="ECO:0007669"/>
    <property type="project" value="TreeGrafter"/>
</dbReference>
<dbReference type="InterPro" id="IPR003594">
    <property type="entry name" value="HATPase_dom"/>
</dbReference>
<dbReference type="PROSITE" id="PS50113">
    <property type="entry name" value="PAC"/>
    <property type="match status" value="1"/>
</dbReference>
<dbReference type="Pfam" id="PF00989">
    <property type="entry name" value="PAS"/>
    <property type="match status" value="1"/>
</dbReference>
<dbReference type="KEGG" id="mym:A176_006655"/>
<evidence type="ECO:0000256" key="4">
    <source>
        <dbReference type="ARBA" id="ARBA00022553"/>
    </source>
</evidence>
<evidence type="ECO:0000256" key="1">
    <source>
        <dbReference type="ARBA" id="ARBA00000085"/>
    </source>
</evidence>
<dbReference type="Gene3D" id="3.30.565.10">
    <property type="entry name" value="Histidine kinase-like ATPase, C-terminal domain"/>
    <property type="match status" value="1"/>
</dbReference>
<dbReference type="SUPFAM" id="SSF55874">
    <property type="entry name" value="ATPase domain of HSP90 chaperone/DNA topoisomerase II/histidine kinase"/>
    <property type="match status" value="1"/>
</dbReference>
<evidence type="ECO:0000256" key="7">
    <source>
        <dbReference type="ARBA" id="ARBA00022741"/>
    </source>
</evidence>
<dbReference type="RefSeq" id="WP_002638096.1">
    <property type="nucleotide sequence ID" value="NZ_CP012109.1"/>
</dbReference>
<dbReference type="InterPro" id="IPR036890">
    <property type="entry name" value="HATPase_C_sf"/>
</dbReference>
<comment type="subcellular location">
    <subcellularLocation>
        <location evidence="2">Membrane</location>
        <topology evidence="2">Multi-pass membrane protein</topology>
    </subcellularLocation>
</comment>
<dbReference type="GO" id="GO:0005524">
    <property type="term" value="F:ATP binding"/>
    <property type="evidence" value="ECO:0007669"/>
    <property type="project" value="UniProtKB-KW"/>
</dbReference>
<evidence type="ECO:0000256" key="10">
    <source>
        <dbReference type="ARBA" id="ARBA00022989"/>
    </source>
</evidence>
<reference evidence="17 18" key="1">
    <citation type="journal article" date="2016" name="PLoS ONE">
        <title>Complete Genome Sequence and Comparative Genomics of a Novel Myxobacterium Myxococcus hansupus.</title>
        <authorList>
            <person name="Sharma G."/>
            <person name="Narwani T."/>
            <person name="Subramanian S."/>
        </authorList>
    </citation>
    <scope>NUCLEOTIDE SEQUENCE [LARGE SCALE GENOMIC DNA]</scope>
    <source>
        <strain evidence="18">mixupus</strain>
    </source>
</reference>
<dbReference type="InterPro" id="IPR004358">
    <property type="entry name" value="Sig_transdc_His_kin-like_C"/>
</dbReference>
<dbReference type="CDD" id="cd00082">
    <property type="entry name" value="HisKA"/>
    <property type="match status" value="1"/>
</dbReference>
<evidence type="ECO:0000256" key="3">
    <source>
        <dbReference type="ARBA" id="ARBA00012438"/>
    </source>
</evidence>
<evidence type="ECO:0000259" key="15">
    <source>
        <dbReference type="PROSITE" id="PS50109"/>
    </source>
</evidence>
<feature type="domain" description="Histidine kinase" evidence="15">
    <location>
        <begin position="443"/>
        <end position="660"/>
    </location>
</feature>
<keyword evidence="8 17" id="KW-0418">Kinase</keyword>
<dbReference type="CDD" id="cd00130">
    <property type="entry name" value="PAS"/>
    <property type="match status" value="1"/>
</dbReference>
<feature type="transmembrane region" description="Helical" evidence="14">
    <location>
        <begin position="271"/>
        <end position="290"/>
    </location>
</feature>
<dbReference type="EC" id="2.7.13.3" evidence="3"/>
<keyword evidence="12 14" id="KW-0472">Membrane</keyword>
<dbReference type="InterPro" id="IPR036097">
    <property type="entry name" value="HisK_dim/P_sf"/>
</dbReference>
<organism evidence="17 18">
    <name type="scientific">Pseudomyxococcus hansupus</name>
    <dbReference type="NCBI Taxonomy" id="1297742"/>
    <lineage>
        <taxon>Bacteria</taxon>
        <taxon>Pseudomonadati</taxon>
        <taxon>Myxococcota</taxon>
        <taxon>Myxococcia</taxon>
        <taxon>Myxococcales</taxon>
        <taxon>Cystobacterineae</taxon>
        <taxon>Myxococcaceae</taxon>
        <taxon>Pseudomyxococcus</taxon>
    </lineage>
</organism>
<feature type="transmembrane region" description="Helical" evidence="14">
    <location>
        <begin position="241"/>
        <end position="259"/>
    </location>
</feature>
<dbReference type="EMBL" id="CP012109">
    <property type="protein sequence ID" value="AKQ69743.1"/>
    <property type="molecule type" value="Genomic_DNA"/>
</dbReference>
<protein>
    <recommendedName>
        <fullName evidence="3">histidine kinase</fullName>
        <ecNumber evidence="3">2.7.13.3</ecNumber>
    </recommendedName>
</protein>
<dbReference type="InterPro" id="IPR050351">
    <property type="entry name" value="BphY/WalK/GraS-like"/>
</dbReference>
<evidence type="ECO:0000256" key="8">
    <source>
        <dbReference type="ARBA" id="ARBA00022777"/>
    </source>
</evidence>
<dbReference type="InterPro" id="IPR001610">
    <property type="entry name" value="PAC"/>
</dbReference>
<evidence type="ECO:0000256" key="11">
    <source>
        <dbReference type="ARBA" id="ARBA00023012"/>
    </source>
</evidence>